<dbReference type="Proteomes" id="UP000789920">
    <property type="component" value="Unassembled WGS sequence"/>
</dbReference>
<dbReference type="EMBL" id="CAJVQC010013411">
    <property type="protein sequence ID" value="CAG8647991.1"/>
    <property type="molecule type" value="Genomic_DNA"/>
</dbReference>
<organism evidence="1 2">
    <name type="scientific">Racocetra persica</name>
    <dbReference type="NCBI Taxonomy" id="160502"/>
    <lineage>
        <taxon>Eukaryota</taxon>
        <taxon>Fungi</taxon>
        <taxon>Fungi incertae sedis</taxon>
        <taxon>Mucoromycota</taxon>
        <taxon>Glomeromycotina</taxon>
        <taxon>Glomeromycetes</taxon>
        <taxon>Diversisporales</taxon>
        <taxon>Gigasporaceae</taxon>
        <taxon>Racocetra</taxon>
    </lineage>
</organism>
<accession>A0ACA9NDJ7</accession>
<evidence type="ECO:0000313" key="1">
    <source>
        <dbReference type="EMBL" id="CAG8647991.1"/>
    </source>
</evidence>
<evidence type="ECO:0000313" key="2">
    <source>
        <dbReference type="Proteomes" id="UP000789920"/>
    </source>
</evidence>
<sequence>MSKERKLAGDYCGKFNNMSSNIVVTAQVVDDIVSPFFPFFGTVTKVLKSLLEAYDNAKCNRKICSALIDRVEIARIAVKSLEREQLENEELFRNQDYYNAWVRFDIVLKNIEKFGKEVTQSPAWQGYIYAGSIKEAFDKNIKEFEEACRDLHFTLAIYNIQQREIESKKIIKDIESLDVTTKELSHEMKIIMKILTQLSEYMNNPKQLIRVDSNISNFYSARRIEPNDIKISSETRKSIIKGDYFGIQVACKKMNNMESTDNLGQTERGERRPNVVEVLATLNDLYECCVPKRFSSNITPKESYVQEPF</sequence>
<keyword evidence="2" id="KW-1185">Reference proteome</keyword>
<name>A0ACA9NDJ7_9GLOM</name>
<proteinExistence type="predicted"/>
<gene>
    <name evidence="1" type="ORF">RPERSI_LOCUS7752</name>
</gene>
<comment type="caution">
    <text evidence="1">The sequence shown here is derived from an EMBL/GenBank/DDBJ whole genome shotgun (WGS) entry which is preliminary data.</text>
</comment>
<protein>
    <submittedName>
        <fullName evidence="1">29326_t:CDS:1</fullName>
    </submittedName>
</protein>
<reference evidence="1" key="1">
    <citation type="submission" date="2021-06" db="EMBL/GenBank/DDBJ databases">
        <authorList>
            <person name="Kallberg Y."/>
            <person name="Tangrot J."/>
            <person name="Rosling A."/>
        </authorList>
    </citation>
    <scope>NUCLEOTIDE SEQUENCE</scope>
    <source>
        <strain evidence="1">MA461A</strain>
    </source>
</reference>